<evidence type="ECO:0000256" key="2">
    <source>
        <dbReference type="ARBA" id="ARBA00005417"/>
    </source>
</evidence>
<dbReference type="SMART" id="SM00382">
    <property type="entry name" value="AAA"/>
    <property type="match status" value="1"/>
</dbReference>
<reference evidence="9 10" key="1">
    <citation type="submission" date="2019-03" db="EMBL/GenBank/DDBJ databases">
        <title>Jiella endophytica sp. nov., a novel endophytic bacterium isolated from root of Ficus microcarpa Linn. f.</title>
        <authorList>
            <person name="Tuo L."/>
        </authorList>
    </citation>
    <scope>NUCLEOTIDE SEQUENCE [LARGE SCALE GENOMIC DNA]</scope>
    <source>
        <strain evidence="9 10">CBS5Q-3</strain>
    </source>
</reference>
<organism evidence="9 10">
    <name type="scientific">Jiella endophytica</name>
    <dbReference type="NCBI Taxonomy" id="2558362"/>
    <lineage>
        <taxon>Bacteria</taxon>
        <taxon>Pseudomonadati</taxon>
        <taxon>Pseudomonadota</taxon>
        <taxon>Alphaproteobacteria</taxon>
        <taxon>Hyphomicrobiales</taxon>
        <taxon>Aurantimonadaceae</taxon>
        <taxon>Jiella</taxon>
    </lineage>
</organism>
<accession>A0A4Y8RJF9</accession>
<dbReference type="PROSITE" id="PS50893">
    <property type="entry name" value="ABC_TRANSPORTER_2"/>
    <property type="match status" value="1"/>
</dbReference>
<dbReference type="EMBL" id="SOZD01000003">
    <property type="protein sequence ID" value="TFF23134.1"/>
    <property type="molecule type" value="Genomic_DNA"/>
</dbReference>
<sequence>MSATALSVSGLTKRFKGSAVLDDVYLDVARGEVVAMIGPSGCGKSTFLRCITLIEQPEAGFISVAGKPFGREVVGGTVHRQPRRAVDAMRPKIGMVFQALNLWPHMTALENVVRPQVVVLKRSRDEATARAQKLLADLDLADRGDRLPHALSGGQKQRVAIARALAMDPEIMLFDEPTSALDPELIGGVLALLKDLAAGGMTMIVVTHEIGFAANVADRVVFMHGGRIAEEGPPGRVLKQPGDPRLQAFLSLIRPAAAEAV</sequence>
<dbReference type="RefSeq" id="WP_134762239.1">
    <property type="nucleotide sequence ID" value="NZ_SOZD01000003.1"/>
</dbReference>
<dbReference type="PANTHER" id="PTHR43166:SF35">
    <property type="entry name" value="L-CYSTINE IMPORT ATP-BINDING PROTEIN TCYN"/>
    <property type="match status" value="1"/>
</dbReference>
<dbReference type="OrthoDB" id="9802264at2"/>
<dbReference type="InterPro" id="IPR003439">
    <property type="entry name" value="ABC_transporter-like_ATP-bd"/>
</dbReference>
<dbReference type="GO" id="GO:0005886">
    <property type="term" value="C:plasma membrane"/>
    <property type="evidence" value="ECO:0007669"/>
    <property type="project" value="UniProtKB-SubCell"/>
</dbReference>
<dbReference type="PROSITE" id="PS00211">
    <property type="entry name" value="ABC_TRANSPORTER_1"/>
    <property type="match status" value="1"/>
</dbReference>
<keyword evidence="3" id="KW-0813">Transport</keyword>
<protein>
    <submittedName>
        <fullName evidence="9">Amino acid ABC transporter ATP-binding protein</fullName>
    </submittedName>
</protein>
<dbReference type="InterPro" id="IPR050086">
    <property type="entry name" value="MetN_ABC_transporter-like"/>
</dbReference>
<comment type="caution">
    <text evidence="9">The sequence shown here is derived from an EMBL/GenBank/DDBJ whole genome shotgun (WGS) entry which is preliminary data.</text>
</comment>
<dbReference type="Gene3D" id="3.40.50.300">
    <property type="entry name" value="P-loop containing nucleotide triphosphate hydrolases"/>
    <property type="match status" value="1"/>
</dbReference>
<keyword evidence="7" id="KW-0472">Membrane</keyword>
<dbReference type="InterPro" id="IPR030679">
    <property type="entry name" value="ABC_ATPase_HisP-typ"/>
</dbReference>
<dbReference type="SUPFAM" id="SSF52540">
    <property type="entry name" value="P-loop containing nucleoside triphosphate hydrolases"/>
    <property type="match status" value="1"/>
</dbReference>
<keyword evidence="10" id="KW-1185">Reference proteome</keyword>
<comment type="subcellular location">
    <subcellularLocation>
        <location evidence="1">Cell membrane</location>
        <topology evidence="1">Peripheral membrane protein</topology>
    </subcellularLocation>
</comment>
<gene>
    <name evidence="9" type="ORF">E3C22_11900</name>
</gene>
<evidence type="ECO:0000256" key="4">
    <source>
        <dbReference type="ARBA" id="ARBA00022475"/>
    </source>
</evidence>
<keyword evidence="4" id="KW-1003">Cell membrane</keyword>
<evidence type="ECO:0000256" key="6">
    <source>
        <dbReference type="ARBA" id="ARBA00022840"/>
    </source>
</evidence>
<name>A0A4Y8RJF9_9HYPH</name>
<evidence type="ECO:0000256" key="7">
    <source>
        <dbReference type="ARBA" id="ARBA00023136"/>
    </source>
</evidence>
<dbReference type="AlphaFoldDB" id="A0A4Y8RJF9"/>
<evidence type="ECO:0000256" key="3">
    <source>
        <dbReference type="ARBA" id="ARBA00022448"/>
    </source>
</evidence>
<dbReference type="InterPro" id="IPR003593">
    <property type="entry name" value="AAA+_ATPase"/>
</dbReference>
<evidence type="ECO:0000256" key="1">
    <source>
        <dbReference type="ARBA" id="ARBA00004202"/>
    </source>
</evidence>
<evidence type="ECO:0000313" key="10">
    <source>
        <dbReference type="Proteomes" id="UP000298179"/>
    </source>
</evidence>
<dbReference type="GO" id="GO:0015424">
    <property type="term" value="F:ABC-type amino acid transporter activity"/>
    <property type="evidence" value="ECO:0007669"/>
    <property type="project" value="InterPro"/>
</dbReference>
<dbReference type="InterPro" id="IPR027417">
    <property type="entry name" value="P-loop_NTPase"/>
</dbReference>
<dbReference type="Pfam" id="PF00005">
    <property type="entry name" value="ABC_tran"/>
    <property type="match status" value="1"/>
</dbReference>
<keyword evidence="5" id="KW-0547">Nucleotide-binding</keyword>
<dbReference type="PANTHER" id="PTHR43166">
    <property type="entry name" value="AMINO ACID IMPORT ATP-BINDING PROTEIN"/>
    <property type="match status" value="1"/>
</dbReference>
<dbReference type="PIRSF" id="PIRSF039085">
    <property type="entry name" value="ABC_ATPase_HisP"/>
    <property type="match status" value="1"/>
</dbReference>
<dbReference type="GO" id="GO:0016887">
    <property type="term" value="F:ATP hydrolysis activity"/>
    <property type="evidence" value="ECO:0007669"/>
    <property type="project" value="InterPro"/>
</dbReference>
<keyword evidence="6 9" id="KW-0067">ATP-binding</keyword>
<evidence type="ECO:0000313" key="9">
    <source>
        <dbReference type="EMBL" id="TFF23134.1"/>
    </source>
</evidence>
<evidence type="ECO:0000259" key="8">
    <source>
        <dbReference type="PROSITE" id="PS50893"/>
    </source>
</evidence>
<dbReference type="InterPro" id="IPR017871">
    <property type="entry name" value="ABC_transporter-like_CS"/>
</dbReference>
<proteinExistence type="inferred from homology"/>
<evidence type="ECO:0000256" key="5">
    <source>
        <dbReference type="ARBA" id="ARBA00022741"/>
    </source>
</evidence>
<comment type="similarity">
    <text evidence="2">Belongs to the ABC transporter superfamily.</text>
</comment>
<dbReference type="Proteomes" id="UP000298179">
    <property type="component" value="Unassembled WGS sequence"/>
</dbReference>
<dbReference type="GO" id="GO:0005524">
    <property type="term" value="F:ATP binding"/>
    <property type="evidence" value="ECO:0007669"/>
    <property type="project" value="UniProtKB-KW"/>
</dbReference>
<feature type="domain" description="ABC transporter" evidence="8">
    <location>
        <begin position="6"/>
        <end position="250"/>
    </location>
</feature>